<dbReference type="PANTHER" id="PTHR37291">
    <property type="entry name" value="5-METHYLCYTOSINE-SPECIFIC RESTRICTION ENZYME B"/>
    <property type="match status" value="1"/>
</dbReference>
<dbReference type="OrthoDB" id="9781481at2"/>
<dbReference type="EMBL" id="PVTO01000051">
    <property type="protein sequence ID" value="PRY73877.1"/>
    <property type="molecule type" value="Genomic_DNA"/>
</dbReference>
<dbReference type="RefSeq" id="WP_106196431.1">
    <property type="nucleotide sequence ID" value="NZ_PVTO01000051.1"/>
</dbReference>
<proteinExistence type="predicted"/>
<feature type="domain" description="ATPase dynein-related AAA" evidence="1">
    <location>
        <begin position="311"/>
        <end position="475"/>
    </location>
</feature>
<keyword evidence="3" id="KW-1185">Reference proteome</keyword>
<dbReference type="InterPro" id="IPR052934">
    <property type="entry name" value="Methyl-DNA_Rec/Restrict_Enz"/>
</dbReference>
<dbReference type="PANTHER" id="PTHR37291:SF1">
    <property type="entry name" value="TYPE IV METHYL-DIRECTED RESTRICTION ENZYME ECOKMCRB SUBUNIT"/>
    <property type="match status" value="1"/>
</dbReference>
<dbReference type="Gene3D" id="3.40.50.300">
    <property type="entry name" value="P-loop containing nucleotide triphosphate hydrolases"/>
    <property type="match status" value="1"/>
</dbReference>
<dbReference type="GO" id="GO:0016887">
    <property type="term" value="F:ATP hydrolysis activity"/>
    <property type="evidence" value="ECO:0007669"/>
    <property type="project" value="InterPro"/>
</dbReference>
<gene>
    <name evidence="2" type="ORF">CLV38_1512</name>
</gene>
<dbReference type="SUPFAM" id="SSF52540">
    <property type="entry name" value="P-loop containing nucleoside triphosphate hydrolases"/>
    <property type="match status" value="1"/>
</dbReference>
<reference evidence="2 3" key="1">
    <citation type="submission" date="2018-03" db="EMBL/GenBank/DDBJ databases">
        <title>Genomic Encyclopedia of Archaeal and Bacterial Type Strains, Phase II (KMG-II): from individual species to whole genera.</title>
        <authorList>
            <person name="Goeker M."/>
        </authorList>
    </citation>
    <scope>NUCLEOTIDE SEQUENCE [LARGE SCALE GENOMIC DNA]</scope>
    <source>
        <strain evidence="2 3">DSM 13175</strain>
    </source>
</reference>
<name>A0A2T0VT14_9LACT</name>
<protein>
    <submittedName>
        <fullName evidence="2">Dynein-related subfamily AAA family protein</fullName>
    </submittedName>
</protein>
<comment type="caution">
    <text evidence="2">The sequence shown here is derived from an EMBL/GenBank/DDBJ whole genome shotgun (WGS) entry which is preliminary data.</text>
</comment>
<dbReference type="GO" id="GO:0005524">
    <property type="term" value="F:ATP binding"/>
    <property type="evidence" value="ECO:0007669"/>
    <property type="project" value="InterPro"/>
</dbReference>
<organism evidence="2 3">
    <name type="scientific">Alkalibacterium olivapovliticus</name>
    <dbReference type="NCBI Taxonomy" id="99907"/>
    <lineage>
        <taxon>Bacteria</taxon>
        <taxon>Bacillati</taxon>
        <taxon>Bacillota</taxon>
        <taxon>Bacilli</taxon>
        <taxon>Lactobacillales</taxon>
        <taxon>Carnobacteriaceae</taxon>
        <taxon>Alkalibacterium</taxon>
    </lineage>
</organism>
<dbReference type="InterPro" id="IPR011704">
    <property type="entry name" value="ATPase_dyneun-rel_AAA"/>
</dbReference>
<dbReference type="InterPro" id="IPR027417">
    <property type="entry name" value="P-loop_NTPase"/>
</dbReference>
<evidence type="ECO:0000313" key="2">
    <source>
        <dbReference type="EMBL" id="PRY73877.1"/>
    </source>
</evidence>
<evidence type="ECO:0000313" key="3">
    <source>
        <dbReference type="Proteomes" id="UP000238205"/>
    </source>
</evidence>
<dbReference type="Pfam" id="PF07728">
    <property type="entry name" value="AAA_5"/>
    <property type="match status" value="1"/>
</dbReference>
<accession>A0A2T0VT14</accession>
<sequence length="594" mass="68097">MKIMISKLLMREFRKYEKGEKDKITLLDNIERKQPTSGVKWTPVKFINKMIDDINFFYENEFKEEAKHPIQQISLLSEVETFEENKNMYIGEVRDEANEVWADFVIANADKFGNTLITQQLMSDLIEKIAVDINYIFSSSPKKFVYLTFYIDSSPGDTLPKTGKSVLSSVKTLGYKIVEMFPSKKNKLAAPYMSTTELIRDISEDYTASKRKSSLSLFTDDLTNDTLKLTIDGAVGQHSKYYSLYLLAYYRLKTPRLIFELEENIPSDLKKIERIFNTGQHSPKLKDAEILEENFQPYVVSDIPEGKGVNLIYYGAPGSGKSYRVNQKYNSKNSKRITFYPDYDYNDFVGGLKPVKEPEKTMEYKFVSGPLVDIIISAINNPLENFYLIIEELNRANAPSVFGDTFQLLDRDKNTGISTFSIFNSSVGEYIDNAVSVPSDFKDTGIVFPGNLSIIATLNPADQMVFSLDSAFQRRWQMVYVPIDWTEENVVEGPVEGFEGLTWKKVGKTLNIVLSENGIEEDSLLGQYYITDEEIKDIDLISSKLIGYLWNDVLKYQKDTIFKTKTLSQTIKKFKSHGYKSIFQPDIVEMFSEE</sequence>
<dbReference type="Proteomes" id="UP000238205">
    <property type="component" value="Unassembled WGS sequence"/>
</dbReference>
<dbReference type="AlphaFoldDB" id="A0A2T0VT14"/>
<evidence type="ECO:0000259" key="1">
    <source>
        <dbReference type="Pfam" id="PF07728"/>
    </source>
</evidence>